<feature type="transmembrane region" description="Helical" evidence="16">
    <location>
        <begin position="242"/>
        <end position="263"/>
    </location>
</feature>
<comment type="similarity">
    <text evidence="14">Belongs to the RING-type zinc finger family. ATL subfamily.</text>
</comment>
<evidence type="ECO:0000256" key="7">
    <source>
        <dbReference type="ARBA" id="ARBA00022723"/>
    </source>
</evidence>
<evidence type="ECO:0000313" key="20">
    <source>
        <dbReference type="Proteomes" id="UP000507222"/>
    </source>
</evidence>
<keyword evidence="6 16" id="KW-0812">Transmembrane</keyword>
<protein>
    <recommendedName>
        <fullName evidence="4">RING-type E3 ubiquitin transferase</fullName>
        <ecNumber evidence="4">2.3.2.27</ecNumber>
    </recommendedName>
</protein>
<keyword evidence="9 15" id="KW-0863">Zinc-finger</keyword>
<evidence type="ECO:0000313" key="19">
    <source>
        <dbReference type="EMBL" id="CAB4280136.1"/>
    </source>
</evidence>
<keyword evidence="5" id="KW-0808">Transferase</keyword>
<comment type="pathway">
    <text evidence="3">Protein modification; protein ubiquitination.</text>
</comment>
<evidence type="ECO:0000256" key="14">
    <source>
        <dbReference type="ARBA" id="ARBA00024209"/>
    </source>
</evidence>
<dbReference type="Proteomes" id="UP000507222">
    <property type="component" value="Unassembled WGS sequence"/>
</dbReference>
<dbReference type="SMART" id="SM00184">
    <property type="entry name" value="RING"/>
    <property type="match status" value="1"/>
</dbReference>
<evidence type="ECO:0000256" key="12">
    <source>
        <dbReference type="ARBA" id="ARBA00022989"/>
    </source>
</evidence>
<evidence type="ECO:0000256" key="13">
    <source>
        <dbReference type="ARBA" id="ARBA00023136"/>
    </source>
</evidence>
<organism evidence="19 20">
    <name type="scientific">Prunus armeniaca</name>
    <name type="common">Apricot</name>
    <name type="synonym">Armeniaca vulgaris</name>
    <dbReference type="NCBI Taxonomy" id="36596"/>
    <lineage>
        <taxon>Eukaryota</taxon>
        <taxon>Viridiplantae</taxon>
        <taxon>Streptophyta</taxon>
        <taxon>Embryophyta</taxon>
        <taxon>Tracheophyta</taxon>
        <taxon>Spermatophyta</taxon>
        <taxon>Magnoliopsida</taxon>
        <taxon>eudicotyledons</taxon>
        <taxon>Gunneridae</taxon>
        <taxon>Pentapetalae</taxon>
        <taxon>rosids</taxon>
        <taxon>fabids</taxon>
        <taxon>Rosales</taxon>
        <taxon>Rosaceae</taxon>
        <taxon>Amygdaloideae</taxon>
        <taxon>Amygdaleae</taxon>
        <taxon>Prunus</taxon>
    </lineage>
</organism>
<dbReference type="GO" id="GO:0016020">
    <property type="term" value="C:membrane"/>
    <property type="evidence" value="ECO:0007669"/>
    <property type="project" value="UniProtKB-SubCell"/>
</dbReference>
<dbReference type="Pfam" id="PF13947">
    <property type="entry name" value="GUB_WAK_bind"/>
    <property type="match status" value="1"/>
</dbReference>
<dbReference type="Gene3D" id="3.30.40.10">
    <property type="entry name" value="Zinc/RING finger domain, C3HC4 (zinc finger)"/>
    <property type="match status" value="1"/>
</dbReference>
<dbReference type="AlphaFoldDB" id="A0A6J5UU08"/>
<keyword evidence="8 17" id="KW-0732">Signal</keyword>
<keyword evidence="12 16" id="KW-1133">Transmembrane helix</keyword>
<sequence length="373" mass="41725">MSTLQFSITFLLLFFFIHHNGASAPALICRESSCSSDNPPYTRFPFRLQNLQPSICGYSESFDLSCNNQNEAILTLPSSGNFIVKTIDYTGQNVWITDLNGCFPRLFLDHGLSLQGSPFSYANDLVNFTLLNCSSSAETPYPPISCLSNNEQYVITAVPSDSTIPPSCSVFSTASVPLRDPRDWSIIDLYGVELAWDDPDCRFCGRLRKFCGFENAKRSKLICFDIYKYYSSDNDTVRTSEIAIITCLGVLGLLFTTAIFLGLMRTCGRVQQSIVELSTITNQQPPAVMKGLDDATIESYPKIQLGQSWELPEPNDNTCPICLGTYKSKETLRTIPECNHYFHANCIDEWLRRNTTCPLCRNPSEGNKVIIEA</sequence>
<name>A0A6J5UU08_PRUAR</name>
<feature type="domain" description="RING-type" evidence="18">
    <location>
        <begin position="319"/>
        <end position="361"/>
    </location>
</feature>
<keyword evidence="10" id="KW-0833">Ubl conjugation pathway</keyword>
<dbReference type="PANTHER" id="PTHR46279">
    <property type="entry name" value="RING/U-BOX SUPERFAMILY PROTEIN"/>
    <property type="match status" value="1"/>
</dbReference>
<keyword evidence="7" id="KW-0479">Metal-binding</keyword>
<evidence type="ECO:0000256" key="9">
    <source>
        <dbReference type="ARBA" id="ARBA00022771"/>
    </source>
</evidence>
<evidence type="ECO:0000256" key="6">
    <source>
        <dbReference type="ARBA" id="ARBA00022692"/>
    </source>
</evidence>
<evidence type="ECO:0000256" key="1">
    <source>
        <dbReference type="ARBA" id="ARBA00000900"/>
    </source>
</evidence>
<evidence type="ECO:0000256" key="11">
    <source>
        <dbReference type="ARBA" id="ARBA00022833"/>
    </source>
</evidence>
<dbReference type="PROSITE" id="PS50089">
    <property type="entry name" value="ZF_RING_2"/>
    <property type="match status" value="1"/>
</dbReference>
<evidence type="ECO:0000256" key="16">
    <source>
        <dbReference type="SAM" id="Phobius"/>
    </source>
</evidence>
<dbReference type="PANTHER" id="PTHR46279:SF31">
    <property type="entry name" value="RING-H2 FINGER PROTEIN ATL20-LIKE ISOFORM X1"/>
    <property type="match status" value="1"/>
</dbReference>
<feature type="signal peptide" evidence="17">
    <location>
        <begin position="1"/>
        <end position="22"/>
    </location>
</feature>
<dbReference type="Pfam" id="PF13639">
    <property type="entry name" value="zf-RING_2"/>
    <property type="match status" value="1"/>
</dbReference>
<dbReference type="EC" id="2.3.2.27" evidence="4"/>
<evidence type="ECO:0000256" key="4">
    <source>
        <dbReference type="ARBA" id="ARBA00012483"/>
    </source>
</evidence>
<evidence type="ECO:0000256" key="3">
    <source>
        <dbReference type="ARBA" id="ARBA00004906"/>
    </source>
</evidence>
<feature type="chain" id="PRO_5026883889" description="RING-type E3 ubiquitin transferase" evidence="17">
    <location>
        <begin position="23"/>
        <end position="373"/>
    </location>
</feature>
<comment type="subcellular location">
    <subcellularLocation>
        <location evidence="2">Membrane</location>
        <topology evidence="2">Single-pass membrane protein</topology>
    </subcellularLocation>
</comment>
<evidence type="ECO:0000256" key="17">
    <source>
        <dbReference type="SAM" id="SignalP"/>
    </source>
</evidence>
<keyword evidence="11" id="KW-0862">Zinc</keyword>
<dbReference type="GO" id="GO:0030247">
    <property type="term" value="F:polysaccharide binding"/>
    <property type="evidence" value="ECO:0007669"/>
    <property type="project" value="InterPro"/>
</dbReference>
<dbReference type="InterPro" id="IPR046948">
    <property type="entry name" value="ATL20-22-like"/>
</dbReference>
<gene>
    <name evidence="19" type="ORF">CURHAP_LOCUS32886</name>
</gene>
<dbReference type="SUPFAM" id="SSF57850">
    <property type="entry name" value="RING/U-box"/>
    <property type="match status" value="1"/>
</dbReference>
<evidence type="ECO:0000256" key="10">
    <source>
        <dbReference type="ARBA" id="ARBA00022786"/>
    </source>
</evidence>
<evidence type="ECO:0000259" key="18">
    <source>
        <dbReference type="PROSITE" id="PS50089"/>
    </source>
</evidence>
<dbReference type="CDD" id="cd16461">
    <property type="entry name" value="RING-H2_EL5-like"/>
    <property type="match status" value="1"/>
</dbReference>
<dbReference type="GO" id="GO:0061630">
    <property type="term" value="F:ubiquitin protein ligase activity"/>
    <property type="evidence" value="ECO:0007669"/>
    <property type="project" value="UniProtKB-EC"/>
</dbReference>
<dbReference type="InterPro" id="IPR001841">
    <property type="entry name" value="Znf_RING"/>
</dbReference>
<comment type="catalytic activity">
    <reaction evidence="1">
        <text>S-ubiquitinyl-[E2 ubiquitin-conjugating enzyme]-L-cysteine + [acceptor protein]-L-lysine = [E2 ubiquitin-conjugating enzyme]-L-cysteine + N(6)-ubiquitinyl-[acceptor protein]-L-lysine.</text>
        <dbReference type="EC" id="2.3.2.27"/>
    </reaction>
</comment>
<dbReference type="GO" id="GO:0008270">
    <property type="term" value="F:zinc ion binding"/>
    <property type="evidence" value="ECO:0007669"/>
    <property type="project" value="UniProtKB-KW"/>
</dbReference>
<reference evidence="19 20" key="1">
    <citation type="submission" date="2020-05" db="EMBL/GenBank/DDBJ databases">
        <authorList>
            <person name="Campoy J."/>
            <person name="Schneeberger K."/>
            <person name="Spophaly S."/>
        </authorList>
    </citation>
    <scope>NUCLEOTIDE SEQUENCE [LARGE SCALE GENOMIC DNA]</scope>
    <source>
        <strain evidence="19">PruArmRojPasFocal</strain>
    </source>
</reference>
<dbReference type="InterPro" id="IPR025287">
    <property type="entry name" value="WAK_GUB"/>
</dbReference>
<evidence type="ECO:0000256" key="2">
    <source>
        <dbReference type="ARBA" id="ARBA00004167"/>
    </source>
</evidence>
<evidence type="ECO:0000256" key="15">
    <source>
        <dbReference type="PROSITE-ProRule" id="PRU00175"/>
    </source>
</evidence>
<evidence type="ECO:0000256" key="5">
    <source>
        <dbReference type="ARBA" id="ARBA00022679"/>
    </source>
</evidence>
<dbReference type="EMBL" id="CAEKDK010000005">
    <property type="protein sequence ID" value="CAB4280136.1"/>
    <property type="molecule type" value="Genomic_DNA"/>
</dbReference>
<dbReference type="InterPro" id="IPR013083">
    <property type="entry name" value="Znf_RING/FYVE/PHD"/>
</dbReference>
<keyword evidence="13 16" id="KW-0472">Membrane</keyword>
<accession>A0A6J5UU08</accession>
<proteinExistence type="inferred from homology"/>
<evidence type="ECO:0000256" key="8">
    <source>
        <dbReference type="ARBA" id="ARBA00022729"/>
    </source>
</evidence>